<dbReference type="SUPFAM" id="SSF50800">
    <property type="entry name" value="PK beta-barrel domain-like"/>
    <property type="match status" value="1"/>
</dbReference>
<dbReference type="EMBL" id="SNZF01000024">
    <property type="protein sequence ID" value="TDR33218.1"/>
    <property type="molecule type" value="Genomic_DNA"/>
</dbReference>
<dbReference type="GO" id="GO:0030151">
    <property type="term" value="F:molybdenum ion binding"/>
    <property type="evidence" value="ECO:0007669"/>
    <property type="project" value="InterPro"/>
</dbReference>
<keyword evidence="4" id="KW-1185">Reference proteome</keyword>
<dbReference type="Gene3D" id="2.40.33.20">
    <property type="entry name" value="PK beta-barrel domain-like"/>
    <property type="match status" value="1"/>
</dbReference>
<evidence type="ECO:0000313" key="3">
    <source>
        <dbReference type="EMBL" id="TDR33218.1"/>
    </source>
</evidence>
<sequence length="237" mass="26351">MPDNFSSAGFAPASATVEALFIGSLAPLGPRQVPSGIDKKPVLGRQKITRTGLAGDKQGDNRHHGGPEKAVHHYPADHYGEWRREGIEAAAPAFGENITTRGLSEADICIGDVFRFGSALLQVSQGRQPCWRLNARFDRPDMAVRVQKSGRTGWYYRVLEEGWAEAGDALVLHGRPQPDWPLARTIELLYTRTMDMASLDTLSKLPELAQSWRDLATRRIATRQVEDWNRRLHDNGA</sequence>
<evidence type="ECO:0000313" key="4">
    <source>
        <dbReference type="Proteomes" id="UP000294958"/>
    </source>
</evidence>
<dbReference type="PANTHER" id="PTHR30212">
    <property type="entry name" value="PROTEIN YIIM"/>
    <property type="match status" value="1"/>
</dbReference>
<dbReference type="Pfam" id="PF03473">
    <property type="entry name" value="MOSC"/>
    <property type="match status" value="1"/>
</dbReference>
<feature type="domain" description="MOSC" evidence="2">
    <location>
        <begin position="40"/>
        <end position="173"/>
    </location>
</feature>
<dbReference type="InterPro" id="IPR011037">
    <property type="entry name" value="Pyrv_Knase-like_insert_dom_sf"/>
</dbReference>
<name>A0A4R6YBX6_9HYPH</name>
<dbReference type="GO" id="GO:0030170">
    <property type="term" value="F:pyridoxal phosphate binding"/>
    <property type="evidence" value="ECO:0007669"/>
    <property type="project" value="InterPro"/>
</dbReference>
<dbReference type="Pfam" id="PF03475">
    <property type="entry name" value="YiiM_3-alpha"/>
    <property type="match status" value="1"/>
</dbReference>
<dbReference type="InterPro" id="IPR005163">
    <property type="entry name" value="Tri_helical_YiiM-like"/>
</dbReference>
<feature type="region of interest" description="Disordered" evidence="1">
    <location>
        <begin position="50"/>
        <end position="73"/>
    </location>
</feature>
<dbReference type="InterPro" id="IPR005302">
    <property type="entry name" value="MoCF_Sase_C"/>
</dbReference>
<accession>A0A4R6YBX6</accession>
<gene>
    <name evidence="3" type="ORF">DES43_12413</name>
</gene>
<evidence type="ECO:0000256" key="1">
    <source>
        <dbReference type="SAM" id="MobiDB-lite"/>
    </source>
</evidence>
<dbReference type="PROSITE" id="PS51340">
    <property type="entry name" value="MOSC"/>
    <property type="match status" value="1"/>
</dbReference>
<dbReference type="PANTHER" id="PTHR30212:SF2">
    <property type="entry name" value="PROTEIN YIIM"/>
    <property type="match status" value="1"/>
</dbReference>
<evidence type="ECO:0000259" key="2">
    <source>
        <dbReference type="PROSITE" id="PS51340"/>
    </source>
</evidence>
<protein>
    <submittedName>
        <fullName evidence="3">MOSC domain-containing protein YiiM</fullName>
    </submittedName>
</protein>
<dbReference type="Proteomes" id="UP000294958">
    <property type="component" value="Unassembled WGS sequence"/>
</dbReference>
<feature type="compositionally biased region" description="Basic and acidic residues" evidence="1">
    <location>
        <begin position="57"/>
        <end position="73"/>
    </location>
</feature>
<comment type="caution">
    <text evidence="3">The sequence shown here is derived from an EMBL/GenBank/DDBJ whole genome shotgun (WGS) entry which is preliminary data.</text>
</comment>
<dbReference type="AlphaFoldDB" id="A0A4R6YBX6"/>
<dbReference type="GO" id="GO:0003824">
    <property type="term" value="F:catalytic activity"/>
    <property type="evidence" value="ECO:0007669"/>
    <property type="project" value="InterPro"/>
</dbReference>
<proteinExistence type="predicted"/>
<organism evidence="3 4">
    <name type="scientific">Aquamicrobium defluvii</name>
    <dbReference type="NCBI Taxonomy" id="69279"/>
    <lineage>
        <taxon>Bacteria</taxon>
        <taxon>Pseudomonadati</taxon>
        <taxon>Pseudomonadota</taxon>
        <taxon>Alphaproteobacteria</taxon>
        <taxon>Hyphomicrobiales</taxon>
        <taxon>Phyllobacteriaceae</taxon>
        <taxon>Aquamicrobium</taxon>
    </lineage>
</organism>
<dbReference type="InterPro" id="IPR052353">
    <property type="entry name" value="Benzoxazolinone_Detox_Enz"/>
</dbReference>
<reference evidence="3 4" key="1">
    <citation type="submission" date="2019-03" db="EMBL/GenBank/DDBJ databases">
        <title>Genomic Encyclopedia of Type Strains, Phase IV (KMG-IV): sequencing the most valuable type-strain genomes for metagenomic binning, comparative biology and taxonomic classification.</title>
        <authorList>
            <person name="Goeker M."/>
        </authorList>
    </citation>
    <scope>NUCLEOTIDE SEQUENCE [LARGE SCALE GENOMIC DNA]</scope>
    <source>
        <strain evidence="3 4">DSM 11603</strain>
    </source>
</reference>